<protein>
    <recommendedName>
        <fullName evidence="1">HAT C-terminal dimerisation domain-containing protein</fullName>
    </recommendedName>
</protein>
<evidence type="ECO:0000313" key="3">
    <source>
        <dbReference type="Proteomes" id="UP000265520"/>
    </source>
</evidence>
<feature type="domain" description="HAT C-terminal dimerisation" evidence="1">
    <location>
        <begin position="1"/>
        <end position="67"/>
    </location>
</feature>
<keyword evidence="3" id="KW-1185">Reference proteome</keyword>
<sequence length="122" mass="13899">MDPKSWWLVHGVHAPLLQKVALKLLAQPCSSSCSERNWSTYSFINSLRRNKLLPKRAEDLVFVHSNLRLLSRNSPQYNQEETKMWDIAGSEFGSLDDCGILEIADLSLDEPELEDPLTNDDV</sequence>
<proteinExistence type="predicted"/>
<dbReference type="Proteomes" id="UP000265520">
    <property type="component" value="Unassembled WGS sequence"/>
</dbReference>
<evidence type="ECO:0000259" key="1">
    <source>
        <dbReference type="Pfam" id="PF05699"/>
    </source>
</evidence>
<comment type="caution">
    <text evidence="2">The sequence shown here is derived from an EMBL/GenBank/DDBJ whole genome shotgun (WGS) entry which is preliminary data.</text>
</comment>
<accession>A0A392R540</accession>
<reference evidence="2 3" key="1">
    <citation type="journal article" date="2018" name="Front. Plant Sci.">
        <title>Red Clover (Trifolium pratense) and Zigzag Clover (T. medium) - A Picture of Genomic Similarities and Differences.</title>
        <authorList>
            <person name="Dluhosova J."/>
            <person name="Istvanek J."/>
            <person name="Nedelnik J."/>
            <person name="Repkova J."/>
        </authorList>
    </citation>
    <scope>NUCLEOTIDE SEQUENCE [LARGE SCALE GENOMIC DNA]</scope>
    <source>
        <strain evidence="3">cv. 10/8</strain>
        <tissue evidence="2">Leaf</tissue>
    </source>
</reference>
<dbReference type="SUPFAM" id="SSF53098">
    <property type="entry name" value="Ribonuclease H-like"/>
    <property type="match status" value="1"/>
</dbReference>
<dbReference type="AlphaFoldDB" id="A0A392R540"/>
<dbReference type="GO" id="GO:0046983">
    <property type="term" value="F:protein dimerization activity"/>
    <property type="evidence" value="ECO:0007669"/>
    <property type="project" value="InterPro"/>
</dbReference>
<name>A0A392R540_9FABA</name>
<organism evidence="2 3">
    <name type="scientific">Trifolium medium</name>
    <dbReference type="NCBI Taxonomy" id="97028"/>
    <lineage>
        <taxon>Eukaryota</taxon>
        <taxon>Viridiplantae</taxon>
        <taxon>Streptophyta</taxon>
        <taxon>Embryophyta</taxon>
        <taxon>Tracheophyta</taxon>
        <taxon>Spermatophyta</taxon>
        <taxon>Magnoliopsida</taxon>
        <taxon>eudicotyledons</taxon>
        <taxon>Gunneridae</taxon>
        <taxon>Pentapetalae</taxon>
        <taxon>rosids</taxon>
        <taxon>fabids</taxon>
        <taxon>Fabales</taxon>
        <taxon>Fabaceae</taxon>
        <taxon>Papilionoideae</taxon>
        <taxon>50 kb inversion clade</taxon>
        <taxon>NPAAA clade</taxon>
        <taxon>Hologalegina</taxon>
        <taxon>IRL clade</taxon>
        <taxon>Trifolieae</taxon>
        <taxon>Trifolium</taxon>
    </lineage>
</organism>
<dbReference type="Pfam" id="PF05699">
    <property type="entry name" value="Dimer_Tnp_hAT"/>
    <property type="match status" value="1"/>
</dbReference>
<dbReference type="InterPro" id="IPR008906">
    <property type="entry name" value="HATC_C_dom"/>
</dbReference>
<dbReference type="EMBL" id="LXQA010185538">
    <property type="protein sequence ID" value="MCI31222.1"/>
    <property type="molecule type" value="Genomic_DNA"/>
</dbReference>
<evidence type="ECO:0000313" key="2">
    <source>
        <dbReference type="EMBL" id="MCI31222.1"/>
    </source>
</evidence>
<dbReference type="InterPro" id="IPR012337">
    <property type="entry name" value="RNaseH-like_sf"/>
</dbReference>